<feature type="compositionally biased region" description="Polar residues" evidence="1">
    <location>
        <begin position="7"/>
        <end position="19"/>
    </location>
</feature>
<evidence type="ECO:0000256" key="1">
    <source>
        <dbReference type="SAM" id="MobiDB-lite"/>
    </source>
</evidence>
<dbReference type="Proteomes" id="UP001501742">
    <property type="component" value="Unassembled WGS sequence"/>
</dbReference>
<feature type="transmembrane region" description="Helical" evidence="2">
    <location>
        <begin position="218"/>
        <end position="236"/>
    </location>
</feature>
<keyword evidence="2" id="KW-1133">Transmembrane helix</keyword>
<dbReference type="RefSeq" id="WP_259558788.1">
    <property type="nucleotide sequence ID" value="NZ_BAAAJX010000011.1"/>
</dbReference>
<organism evidence="3 4">
    <name type="scientific">Curtobacterium herbarum</name>
    <dbReference type="NCBI Taxonomy" id="150122"/>
    <lineage>
        <taxon>Bacteria</taxon>
        <taxon>Bacillati</taxon>
        <taxon>Actinomycetota</taxon>
        <taxon>Actinomycetes</taxon>
        <taxon>Micrococcales</taxon>
        <taxon>Microbacteriaceae</taxon>
        <taxon>Curtobacterium</taxon>
    </lineage>
</organism>
<reference evidence="4" key="1">
    <citation type="journal article" date="2019" name="Int. J. Syst. Evol. Microbiol.">
        <title>The Global Catalogue of Microorganisms (GCM) 10K type strain sequencing project: providing services to taxonomists for standard genome sequencing and annotation.</title>
        <authorList>
            <consortium name="The Broad Institute Genomics Platform"/>
            <consortium name="The Broad Institute Genome Sequencing Center for Infectious Disease"/>
            <person name="Wu L."/>
            <person name="Ma J."/>
        </authorList>
    </citation>
    <scope>NUCLEOTIDE SEQUENCE [LARGE SCALE GENOMIC DNA]</scope>
    <source>
        <strain evidence="4">JCM 12140</strain>
    </source>
</reference>
<keyword evidence="4" id="KW-1185">Reference proteome</keyword>
<accession>A0ABP4K6G5</accession>
<evidence type="ECO:0000256" key="2">
    <source>
        <dbReference type="SAM" id="Phobius"/>
    </source>
</evidence>
<comment type="caution">
    <text evidence="3">The sequence shown here is derived from an EMBL/GenBank/DDBJ whole genome shotgun (WGS) entry which is preliminary data.</text>
</comment>
<feature type="transmembrane region" description="Helical" evidence="2">
    <location>
        <begin position="50"/>
        <end position="69"/>
    </location>
</feature>
<name>A0ABP4K6G5_9MICO</name>
<gene>
    <name evidence="3" type="ORF">GCM10009627_23050</name>
</gene>
<feature type="region of interest" description="Disordered" evidence="1">
    <location>
        <begin position="1"/>
        <end position="25"/>
    </location>
</feature>
<feature type="transmembrane region" description="Helical" evidence="2">
    <location>
        <begin position="138"/>
        <end position="171"/>
    </location>
</feature>
<dbReference type="PANTHER" id="PTHR37305">
    <property type="entry name" value="INTEGRAL MEMBRANE PROTEIN-RELATED"/>
    <property type="match status" value="1"/>
</dbReference>
<dbReference type="PANTHER" id="PTHR37305:SF1">
    <property type="entry name" value="MEMBRANE PROTEIN"/>
    <property type="match status" value="1"/>
</dbReference>
<sequence>MSLAEPTPSTAERPSTTGSADRGTAPARRTRPFALLGSELALVFRRRRTWAMLGALAAVPILIAVAVRLTTGADSGGPAFLGDITNNGLFVAFTALTVSIPLFLPLTVGVVAGDTVAGEASHGTLRYLLVAPTGRVRFILVKTAGAIAFCLAATLLVVLVGAAIGAVLFRIGPVTLLSGTQVDGWSYAARALLLALYVTLSMLGLVAIGLFASTLTNVPVGAMAATVVLAGVSQVLDQLPQLDWLHPYLFSHLWLGFGDLLRDPISFDSFGSNALLQLGYLVVFGALAYGRFASKDILS</sequence>
<proteinExistence type="predicted"/>
<keyword evidence="2" id="KW-0812">Transmembrane</keyword>
<dbReference type="EMBL" id="BAAAJX010000011">
    <property type="protein sequence ID" value="GAA1493959.1"/>
    <property type="molecule type" value="Genomic_DNA"/>
</dbReference>
<feature type="transmembrane region" description="Helical" evidence="2">
    <location>
        <begin position="274"/>
        <end position="292"/>
    </location>
</feature>
<protein>
    <submittedName>
        <fullName evidence="3">ABC transporter permease</fullName>
    </submittedName>
</protein>
<feature type="transmembrane region" description="Helical" evidence="2">
    <location>
        <begin position="89"/>
        <end position="117"/>
    </location>
</feature>
<keyword evidence="2" id="KW-0472">Membrane</keyword>
<evidence type="ECO:0000313" key="4">
    <source>
        <dbReference type="Proteomes" id="UP001501742"/>
    </source>
</evidence>
<dbReference type="Pfam" id="PF12730">
    <property type="entry name" value="ABC2_membrane_4"/>
    <property type="match status" value="1"/>
</dbReference>
<evidence type="ECO:0000313" key="3">
    <source>
        <dbReference type="EMBL" id="GAA1493959.1"/>
    </source>
</evidence>
<feature type="transmembrane region" description="Helical" evidence="2">
    <location>
        <begin position="191"/>
        <end position="211"/>
    </location>
</feature>